<protein>
    <submittedName>
        <fullName evidence="2">Uncharacterized protein</fullName>
    </submittedName>
</protein>
<reference evidence="3" key="1">
    <citation type="submission" date="2017-05" db="EMBL/GenBank/DDBJ databases">
        <title>Streptomyces olivochromogenes NBRC 3561 whole genome shotgun sequence.</title>
        <authorList>
            <person name="Dohra H."/>
            <person name="Kodani S."/>
        </authorList>
    </citation>
    <scope>NUCLEOTIDE SEQUENCE [LARGE SCALE GENOMIC DNA]</scope>
    <source>
        <strain evidence="3">NBRC 3561</strain>
    </source>
</reference>
<evidence type="ECO:0000256" key="1">
    <source>
        <dbReference type="SAM" id="MobiDB-lite"/>
    </source>
</evidence>
<dbReference type="AlphaFoldDB" id="A0A250VUL3"/>
<name>A0A250VUL3_STROL</name>
<evidence type="ECO:0000313" key="2">
    <source>
        <dbReference type="EMBL" id="GAX57903.1"/>
    </source>
</evidence>
<comment type="caution">
    <text evidence="2">The sequence shown here is derived from an EMBL/GenBank/DDBJ whole genome shotgun (WGS) entry which is preliminary data.</text>
</comment>
<proteinExistence type="predicted"/>
<organism evidence="2 3">
    <name type="scientific">Streptomyces olivochromogenes</name>
    <dbReference type="NCBI Taxonomy" id="1963"/>
    <lineage>
        <taxon>Bacteria</taxon>
        <taxon>Bacillati</taxon>
        <taxon>Actinomycetota</taxon>
        <taxon>Actinomycetes</taxon>
        <taxon>Kitasatosporales</taxon>
        <taxon>Streptomycetaceae</taxon>
        <taxon>Streptomyces</taxon>
    </lineage>
</organism>
<dbReference type="EMBL" id="BDQI01000042">
    <property type="protein sequence ID" value="GAX57903.1"/>
    <property type="molecule type" value="Genomic_DNA"/>
</dbReference>
<feature type="region of interest" description="Disordered" evidence="1">
    <location>
        <begin position="194"/>
        <end position="337"/>
    </location>
</feature>
<evidence type="ECO:0000313" key="3">
    <source>
        <dbReference type="Proteomes" id="UP000217446"/>
    </source>
</evidence>
<accession>A0A250VUL3</accession>
<dbReference type="Proteomes" id="UP000217446">
    <property type="component" value="Unassembled WGS sequence"/>
</dbReference>
<sequence>MRLAGAHATVRRIWTVELRSRADGPRLVCPHCTVLHTRPLQAASARSAALAHLACHASTDALPGYLRTCQCRARGCSWHPRHRGCAGPVLLALTRDRSGRTWRLADACAACAAATSHTAIVPATLLAPRRPGCAGRRPAPPGGPAERTRVREMLTYLAAALPPVHLPCRPPACPAVRTARRHPWLRPAARRPIARHATARPQRTVGGAGTRRLAAPHSGQAPAYRGTAAGCRSTLPATRQPSPRRTLGSASCPASARGKTTSGRAADRTCPGLAHLGRRRQHRHGGARPPVRTLTPPDRATPRPAEGNTHAGHLAAQPGNRRSLLAPAPTAPCSTAR</sequence>
<feature type="compositionally biased region" description="Basic residues" evidence="1">
    <location>
        <begin position="276"/>
        <end position="286"/>
    </location>
</feature>
<gene>
    <name evidence="2" type="ORF">SO3561_09474</name>
</gene>
<keyword evidence="3" id="KW-1185">Reference proteome</keyword>